<protein>
    <recommendedName>
        <fullName evidence="5">Porin</fullName>
    </recommendedName>
</protein>
<evidence type="ECO:0000313" key="4">
    <source>
        <dbReference type="Proteomes" id="UP000442714"/>
    </source>
</evidence>
<dbReference type="RefSeq" id="WP_160605238.1">
    <property type="nucleotide sequence ID" value="NZ_WTYX01000002.1"/>
</dbReference>
<dbReference type="OrthoDB" id="177316at2"/>
<comment type="caution">
    <text evidence="3">The sequence shown here is derived from an EMBL/GenBank/DDBJ whole genome shotgun (WGS) entry which is preliminary data.</text>
</comment>
<feature type="signal peptide" evidence="2">
    <location>
        <begin position="1"/>
        <end position="37"/>
    </location>
</feature>
<sequence length="433" mass="45382">MNAPASSKTPVKFAIGSHLGGAVCAALVLCAPTAALADPVEQPDQQELQAGEAPLPVEILAEETAKEHHPDQISTKLVWSQFADIPVSGDADSTLRYGGKIDGFVDVKGSAIGLDDSISIHIHPEFKYGESSNGLIGVLPASTQLFYPGDGDVFDLSVNITKRWNSGASLTVGKINVLDLATRSPIQRGGGHEGFQNIAVAIPPSAIVPASVTGAQLDVTTEDVFFRVIVYDPDLQSRRSGLEDPFSSGVGVLASATFPVKIGGKRGFYAIKLAGSTRDEIAADQLPPALVPAPGSGFGNGSGEFGAVFAFEQFLSEDAANPGNGIGIFGQLFVSTGDPTFLDARGFIGLGGNPKSRPQDRFGIAYFRYSLTDGLIEALQNRVAIEDEEGVEAYYTLGLSDTFRLTANIQAVDSGIATRKFGVTTGLRLSASF</sequence>
<evidence type="ECO:0000256" key="1">
    <source>
        <dbReference type="ARBA" id="ARBA00008769"/>
    </source>
</evidence>
<dbReference type="InterPro" id="IPR007049">
    <property type="entry name" value="Carb-sel_porin_OprB"/>
</dbReference>
<dbReference type="InterPro" id="IPR038673">
    <property type="entry name" value="OprB_sf"/>
</dbReference>
<accession>A0A844ZXU7</accession>
<evidence type="ECO:0000256" key="2">
    <source>
        <dbReference type="RuleBase" id="RU363072"/>
    </source>
</evidence>
<keyword evidence="4" id="KW-1185">Reference proteome</keyword>
<proteinExistence type="inferred from homology"/>
<evidence type="ECO:0008006" key="5">
    <source>
        <dbReference type="Google" id="ProtNLM"/>
    </source>
</evidence>
<keyword evidence="2" id="KW-0732">Signal</keyword>
<feature type="chain" id="PRO_5033110630" description="Porin" evidence="2">
    <location>
        <begin position="38"/>
        <end position="433"/>
    </location>
</feature>
<organism evidence="3 4">
    <name type="scientific">Pontixanthobacter aquaemixtae</name>
    <dbReference type="NCBI Taxonomy" id="1958940"/>
    <lineage>
        <taxon>Bacteria</taxon>
        <taxon>Pseudomonadati</taxon>
        <taxon>Pseudomonadota</taxon>
        <taxon>Alphaproteobacteria</taxon>
        <taxon>Sphingomonadales</taxon>
        <taxon>Erythrobacteraceae</taxon>
        <taxon>Pontixanthobacter</taxon>
    </lineage>
</organism>
<evidence type="ECO:0000313" key="3">
    <source>
        <dbReference type="EMBL" id="MXO91577.1"/>
    </source>
</evidence>
<gene>
    <name evidence="3" type="ORF">GRI41_12140</name>
</gene>
<dbReference type="GO" id="GO:0008643">
    <property type="term" value="P:carbohydrate transport"/>
    <property type="evidence" value="ECO:0007669"/>
    <property type="project" value="InterPro"/>
</dbReference>
<dbReference type="EMBL" id="WTYX01000002">
    <property type="protein sequence ID" value="MXO91577.1"/>
    <property type="molecule type" value="Genomic_DNA"/>
</dbReference>
<name>A0A844ZXU7_9SPHN</name>
<dbReference type="Proteomes" id="UP000442714">
    <property type="component" value="Unassembled WGS sequence"/>
</dbReference>
<comment type="similarity">
    <text evidence="1 2">Belongs to the OprB family.</text>
</comment>
<dbReference type="GO" id="GO:0015288">
    <property type="term" value="F:porin activity"/>
    <property type="evidence" value="ECO:0007669"/>
    <property type="project" value="InterPro"/>
</dbReference>
<dbReference type="AlphaFoldDB" id="A0A844ZXU7"/>
<dbReference type="Pfam" id="PF04966">
    <property type="entry name" value="OprB"/>
    <property type="match status" value="1"/>
</dbReference>
<dbReference type="Gene3D" id="2.40.160.180">
    <property type="entry name" value="Carbohydrate-selective porin OprB"/>
    <property type="match status" value="1"/>
</dbReference>
<dbReference type="GO" id="GO:0016020">
    <property type="term" value="C:membrane"/>
    <property type="evidence" value="ECO:0007669"/>
    <property type="project" value="InterPro"/>
</dbReference>
<reference evidence="3 4" key="1">
    <citation type="submission" date="2019-12" db="EMBL/GenBank/DDBJ databases">
        <title>Genomic-based taxomic classification of the family Erythrobacteraceae.</title>
        <authorList>
            <person name="Xu L."/>
        </authorList>
    </citation>
    <scope>NUCLEOTIDE SEQUENCE [LARGE SCALE GENOMIC DNA]</scope>
    <source>
        <strain evidence="3 4">KCTC 52763</strain>
    </source>
</reference>